<dbReference type="EMBL" id="PQWO01000011">
    <property type="protein sequence ID" value="PZD72264.1"/>
    <property type="molecule type" value="Genomic_DNA"/>
</dbReference>
<organism evidence="1 2">
    <name type="scientific">Acaryochloris thomasi RCC1774</name>
    <dbReference type="NCBI Taxonomy" id="1764569"/>
    <lineage>
        <taxon>Bacteria</taxon>
        <taxon>Bacillati</taxon>
        <taxon>Cyanobacteriota</taxon>
        <taxon>Cyanophyceae</taxon>
        <taxon>Acaryochloridales</taxon>
        <taxon>Acaryochloridaceae</taxon>
        <taxon>Acaryochloris</taxon>
        <taxon>Acaryochloris thomasi</taxon>
    </lineage>
</organism>
<dbReference type="OrthoDB" id="572467at2"/>
<proteinExistence type="predicted"/>
<name>A0A2W1JQ58_9CYAN</name>
<dbReference type="AlphaFoldDB" id="A0A2W1JQ58"/>
<reference evidence="1 2" key="1">
    <citation type="journal article" date="2018" name="Sci. Rep.">
        <title>A novel species of the marine cyanobacterium Acaryochloris with a unique pigment content and lifestyle.</title>
        <authorList>
            <person name="Partensky F."/>
            <person name="Six C."/>
            <person name="Ratin M."/>
            <person name="Garczarek L."/>
            <person name="Vaulot D."/>
            <person name="Probert I."/>
            <person name="Calteau A."/>
            <person name="Gourvil P."/>
            <person name="Marie D."/>
            <person name="Grebert T."/>
            <person name="Bouchier C."/>
            <person name="Le Panse S."/>
            <person name="Gachenot M."/>
            <person name="Rodriguez F."/>
            <person name="Garrido J.L."/>
        </authorList>
    </citation>
    <scope>NUCLEOTIDE SEQUENCE [LARGE SCALE GENOMIC DNA]</scope>
    <source>
        <strain evidence="1 2">RCC1774</strain>
    </source>
</reference>
<dbReference type="RefSeq" id="WP_110987247.1">
    <property type="nucleotide sequence ID" value="NZ_CAWNWM010000011.1"/>
</dbReference>
<comment type="caution">
    <text evidence="1">The sequence shown here is derived from an EMBL/GenBank/DDBJ whole genome shotgun (WGS) entry which is preliminary data.</text>
</comment>
<keyword evidence="2" id="KW-1185">Reference proteome</keyword>
<protein>
    <recommendedName>
        <fullName evidence="3">GTPase</fullName>
    </recommendedName>
</protein>
<sequence length="118" mass="13465">MAQLIFVYNADSGGLNTLFDIAHKVVSPETYSCSLCMLTHGVLSERTAWKTFRESSPVPLTFLHRDEFEERYSPLKSYPVILLEQNRQMETVLTADALNELSTIDQLIEILQQQMPVT</sequence>
<evidence type="ECO:0000313" key="1">
    <source>
        <dbReference type="EMBL" id="PZD72264.1"/>
    </source>
</evidence>
<gene>
    <name evidence="1" type="ORF">C1752_03851</name>
</gene>
<accession>A0A2W1JQ58</accession>
<evidence type="ECO:0000313" key="2">
    <source>
        <dbReference type="Proteomes" id="UP000248857"/>
    </source>
</evidence>
<evidence type="ECO:0008006" key="3">
    <source>
        <dbReference type="Google" id="ProtNLM"/>
    </source>
</evidence>
<dbReference type="Proteomes" id="UP000248857">
    <property type="component" value="Unassembled WGS sequence"/>
</dbReference>